<dbReference type="AlphaFoldDB" id="L8GU75"/>
<name>L8GU75_ACACF</name>
<gene>
    <name evidence="2" type="ORF">ACA1_090320</name>
</gene>
<sequence length="262" mass="29362">MEEATKLKQVRKGATTPVPLPVSYWLYFKRAILERPEVREQFASAPLGPDQFRALLKKEANPAKWGPSFCRTGRGRSDSTVRRMTTDMLAVVWRYYEALLHPDSPIYVAESKRAGGLGLFARRTSTVAVESAFAPAHLFGICFGVTEEQFSELESVGYPSLYWHEPSILYGPLSLINHKCGSLLCFSFSRKIDPRQRQAAGKAVTLEEFAGLSAVYTLAIQEGCRIKEHQEITIDYFNTGGDDDDKKVTFFGAPCRCRTCSK</sequence>
<dbReference type="Proteomes" id="UP000011083">
    <property type="component" value="Unassembled WGS sequence"/>
</dbReference>
<accession>L8GU75</accession>
<dbReference type="Gene3D" id="2.170.270.10">
    <property type="entry name" value="SET domain"/>
    <property type="match status" value="1"/>
</dbReference>
<dbReference type="InterPro" id="IPR001214">
    <property type="entry name" value="SET_dom"/>
</dbReference>
<dbReference type="PROSITE" id="PS50280">
    <property type="entry name" value="SET"/>
    <property type="match status" value="1"/>
</dbReference>
<feature type="domain" description="SET" evidence="1">
    <location>
        <begin position="104"/>
        <end position="237"/>
    </location>
</feature>
<evidence type="ECO:0000313" key="3">
    <source>
        <dbReference type="Proteomes" id="UP000011083"/>
    </source>
</evidence>
<dbReference type="SUPFAM" id="SSF82199">
    <property type="entry name" value="SET domain"/>
    <property type="match status" value="1"/>
</dbReference>
<dbReference type="VEuPathDB" id="AmoebaDB:ACA1_090320"/>
<dbReference type="RefSeq" id="XP_004338747.1">
    <property type="nucleotide sequence ID" value="XM_004338699.1"/>
</dbReference>
<dbReference type="InterPro" id="IPR046341">
    <property type="entry name" value="SET_dom_sf"/>
</dbReference>
<organism evidence="2 3">
    <name type="scientific">Acanthamoeba castellanii (strain ATCC 30010 / Neff)</name>
    <dbReference type="NCBI Taxonomy" id="1257118"/>
    <lineage>
        <taxon>Eukaryota</taxon>
        <taxon>Amoebozoa</taxon>
        <taxon>Discosea</taxon>
        <taxon>Longamoebia</taxon>
        <taxon>Centramoebida</taxon>
        <taxon>Acanthamoebidae</taxon>
        <taxon>Acanthamoeba</taxon>
    </lineage>
</organism>
<dbReference type="GeneID" id="14917285"/>
<proteinExistence type="predicted"/>
<dbReference type="KEGG" id="acan:ACA1_090320"/>
<evidence type="ECO:0000259" key="1">
    <source>
        <dbReference type="PROSITE" id="PS50280"/>
    </source>
</evidence>
<protein>
    <recommendedName>
        <fullName evidence="1">SET domain-containing protein</fullName>
    </recommendedName>
</protein>
<evidence type="ECO:0000313" key="2">
    <source>
        <dbReference type="EMBL" id="ELR16734.1"/>
    </source>
</evidence>
<keyword evidence="3" id="KW-1185">Reference proteome</keyword>
<dbReference type="EMBL" id="KB007985">
    <property type="protein sequence ID" value="ELR16734.1"/>
    <property type="molecule type" value="Genomic_DNA"/>
</dbReference>
<reference evidence="2 3" key="1">
    <citation type="journal article" date="2013" name="Genome Biol.">
        <title>Genome of Acanthamoeba castellanii highlights extensive lateral gene transfer and early evolution of tyrosine kinase signaling.</title>
        <authorList>
            <person name="Clarke M."/>
            <person name="Lohan A.J."/>
            <person name="Liu B."/>
            <person name="Lagkouvardos I."/>
            <person name="Roy S."/>
            <person name="Zafar N."/>
            <person name="Bertelli C."/>
            <person name="Schilde C."/>
            <person name="Kianianmomeni A."/>
            <person name="Burglin T.R."/>
            <person name="Frech C."/>
            <person name="Turcotte B."/>
            <person name="Kopec K.O."/>
            <person name="Synnott J.M."/>
            <person name="Choo C."/>
            <person name="Paponov I."/>
            <person name="Finkler A."/>
            <person name="Soon Heng Tan C."/>
            <person name="Hutchins A.P."/>
            <person name="Weinmeier T."/>
            <person name="Rattei T."/>
            <person name="Chu J.S."/>
            <person name="Gimenez G."/>
            <person name="Irimia M."/>
            <person name="Rigden D.J."/>
            <person name="Fitzpatrick D.A."/>
            <person name="Lorenzo-Morales J."/>
            <person name="Bateman A."/>
            <person name="Chiu C.H."/>
            <person name="Tang P."/>
            <person name="Hegemann P."/>
            <person name="Fromm H."/>
            <person name="Raoult D."/>
            <person name="Greub G."/>
            <person name="Miranda-Saavedra D."/>
            <person name="Chen N."/>
            <person name="Nash P."/>
            <person name="Ginger M.L."/>
            <person name="Horn M."/>
            <person name="Schaap P."/>
            <person name="Caler L."/>
            <person name="Loftus B."/>
        </authorList>
    </citation>
    <scope>NUCLEOTIDE SEQUENCE [LARGE SCALE GENOMIC DNA]</scope>
    <source>
        <strain evidence="2 3">Neff</strain>
    </source>
</reference>